<evidence type="ECO:0000256" key="1">
    <source>
        <dbReference type="ARBA" id="ARBA00023118"/>
    </source>
</evidence>
<dbReference type="PANTHER" id="PTHR35579">
    <property type="entry name" value="CRISPR SYSTEM CMS ENDORIBONUCLEASE CSM3"/>
    <property type="match status" value="1"/>
</dbReference>
<keyword evidence="4" id="KW-1185">Reference proteome</keyword>
<feature type="domain" description="CRISPR type III-associated protein" evidence="2">
    <location>
        <begin position="292"/>
        <end position="445"/>
    </location>
</feature>
<dbReference type="HOGENOM" id="CLU_041901_0_0_6"/>
<protein>
    <submittedName>
        <fullName evidence="3">Putative RAMP superfamily protein probably involved in DNA repair</fullName>
    </submittedName>
</protein>
<evidence type="ECO:0000259" key="2">
    <source>
        <dbReference type="Pfam" id="PF03787"/>
    </source>
</evidence>
<proteinExistence type="predicted"/>
<accession>H8YVU0</accession>
<dbReference type="eggNOG" id="COG1337">
    <property type="taxonomic scope" value="Bacteria"/>
</dbReference>
<sequence>MIPAWPLVACARVTLELVTPLSIASGAFDPLYDQPLAQDANGLPTIPGTTLAGVLKAALPPTMRVMLGDWEKSSRLTLSAARIHNADDRPLDGLCLNSRAYQQDAILAPLLAAPPLRQQVRLTEYGTAADTGKFDRCIVPGGHRFTFELCLWGEDAAEQRTAWEGIRQQWLEQPPRLGGGTRNGLGLVRVVRWREGTFDLRDPEAYQRWRALPRRLDGDPAAFVAFPAGDASPAARTLVLPLRPLGVWRIGDGTRPLGEPAREPQRLPLTEDWVRWSIDATGCTRGVLEQAVVIPGAGIKGALRHRTLFHLCRLQGWFAGPDDASQQQAEPLMHSLFGSAVTTPDAVGQAGRLFFADLCLPVHAVSPKVVPHNSIDRFTQGGRQGRLFSEQVLYAGATWPLRIGLGDLTTVADPLRRALRLALHDLATGQLAVGAGAAKGQGFLEAAEPLDWTAIDAQLQLDAVEDIAA</sequence>
<dbReference type="Pfam" id="PF03787">
    <property type="entry name" value="RAMPs"/>
    <property type="match status" value="2"/>
</dbReference>
<dbReference type="STRING" id="631362.Thi970DRAFT_00171"/>
<dbReference type="InterPro" id="IPR005537">
    <property type="entry name" value="RAMP_III_fam"/>
</dbReference>
<reference evidence="3 4" key="2">
    <citation type="submission" date="2011-11" db="EMBL/GenBank/DDBJ databases">
        <authorList>
            <consortium name="US DOE Joint Genome Institute"/>
            <person name="Lucas S."/>
            <person name="Han J."/>
            <person name="Lapidus A."/>
            <person name="Cheng J.-F."/>
            <person name="Goodwin L."/>
            <person name="Pitluck S."/>
            <person name="Peters L."/>
            <person name="Ovchinnikova G."/>
            <person name="Zhang X."/>
            <person name="Detter J.C."/>
            <person name="Han C."/>
            <person name="Tapia R."/>
            <person name="Land M."/>
            <person name="Hauser L."/>
            <person name="Kyrpides N."/>
            <person name="Ivanova N."/>
            <person name="Pagani I."/>
            <person name="Vogl K."/>
            <person name="Liu Z."/>
            <person name="Overmann J."/>
            <person name="Frigaard N.-U."/>
            <person name="Bryant D."/>
            <person name="Woyke T."/>
        </authorList>
    </citation>
    <scope>NUCLEOTIDE SEQUENCE [LARGE SCALE GENOMIC DNA]</scope>
    <source>
        <strain evidence="3 4">970</strain>
    </source>
</reference>
<reference evidence="4" key="1">
    <citation type="submission" date="2011-06" db="EMBL/GenBank/DDBJ databases">
        <authorList>
            <consortium name="US DOE Joint Genome Institute (JGI-PGF)"/>
            <person name="Lucas S."/>
            <person name="Han J."/>
            <person name="Lapidus A."/>
            <person name="Cheng J.-F."/>
            <person name="Goodwin L."/>
            <person name="Pitluck S."/>
            <person name="Peters L."/>
            <person name="Land M.L."/>
            <person name="Hauser L."/>
            <person name="Vogl K."/>
            <person name="Liu Z."/>
            <person name="Overmann J."/>
            <person name="Frigaard N.-U."/>
            <person name="Bryant D.A."/>
            <person name="Woyke T.J."/>
        </authorList>
    </citation>
    <scope>NUCLEOTIDE SEQUENCE [LARGE SCALE GENOMIC DNA]</scope>
    <source>
        <strain evidence="4">970</strain>
    </source>
</reference>
<dbReference type="PANTHER" id="PTHR35579:SF6">
    <property type="entry name" value="DUF324 DOMAIN-CONTAINING PROTEIN"/>
    <property type="match status" value="1"/>
</dbReference>
<dbReference type="EMBL" id="JH603163">
    <property type="protein sequence ID" value="EIC24030.1"/>
    <property type="molecule type" value="Genomic_DNA"/>
</dbReference>
<dbReference type="GO" id="GO:0051607">
    <property type="term" value="P:defense response to virus"/>
    <property type="evidence" value="ECO:0007669"/>
    <property type="project" value="UniProtKB-KW"/>
</dbReference>
<keyword evidence="1" id="KW-0051">Antiviral defense</keyword>
<dbReference type="CDD" id="cd09726">
    <property type="entry name" value="RAMP_I_III"/>
    <property type="match status" value="2"/>
</dbReference>
<dbReference type="InterPro" id="IPR052216">
    <property type="entry name" value="CRISPR_Csm3_endoribonuclease"/>
</dbReference>
<feature type="domain" description="CRISPR type III-associated protein" evidence="2">
    <location>
        <begin position="14"/>
        <end position="189"/>
    </location>
</feature>
<dbReference type="RefSeq" id="WP_009146653.1">
    <property type="nucleotide sequence ID" value="NZ_CP121471.1"/>
</dbReference>
<dbReference type="AlphaFoldDB" id="H8YVU0"/>
<name>H8YVU0_9GAMM</name>
<gene>
    <name evidence="3" type="ORF">Thi970DRAFT_00171</name>
</gene>
<organism evidence="3 4">
    <name type="scientific">Thiorhodovibrio frisius</name>
    <dbReference type="NCBI Taxonomy" id="631362"/>
    <lineage>
        <taxon>Bacteria</taxon>
        <taxon>Pseudomonadati</taxon>
        <taxon>Pseudomonadota</taxon>
        <taxon>Gammaproteobacteria</taxon>
        <taxon>Chromatiales</taxon>
        <taxon>Chromatiaceae</taxon>
        <taxon>Thiorhodovibrio</taxon>
    </lineage>
</organism>
<evidence type="ECO:0000313" key="3">
    <source>
        <dbReference type="EMBL" id="EIC24030.1"/>
    </source>
</evidence>
<evidence type="ECO:0000313" key="4">
    <source>
        <dbReference type="Proteomes" id="UP000002964"/>
    </source>
</evidence>
<dbReference type="Proteomes" id="UP000002964">
    <property type="component" value="Unassembled WGS sequence"/>
</dbReference>